<evidence type="ECO:0000256" key="8">
    <source>
        <dbReference type="ARBA" id="ARBA00023136"/>
    </source>
</evidence>
<dbReference type="AlphaFoldDB" id="A0A1T4VL13"/>
<sequence>MNTRVNWLPFAAVATVLMLCITQWFVWVYAPVETTLGPVQKLFYFHVALAWWALLSFFVVFVAGIFYLLRRQSSWDHLGGAAAEIGVLFSGLALVTGSVWGRASWGVWWTWDPRLTTTLIMWFVYCAYLILRSSGIGAERRPVVCAVVGIVAFLDVPLVFYSARMWRSIHPAVFGKSGGGMAPEMLTTMLVSIVAFGLLWLCMTTLRTRQLRHGERLDALARGDLN</sequence>
<dbReference type="PANTHER" id="PTHR30071:SF1">
    <property type="entry name" value="CYTOCHROME B_B6 PROTEIN-RELATED"/>
    <property type="match status" value="1"/>
</dbReference>
<gene>
    <name evidence="11" type="ORF">SAMN02745702_00573</name>
</gene>
<dbReference type="STRING" id="1121442.SAMN02745702_00573"/>
<feature type="transmembrane region" description="Helical" evidence="9">
    <location>
        <begin position="143"/>
        <end position="166"/>
    </location>
</feature>
<dbReference type="GO" id="GO:0020037">
    <property type="term" value="F:heme binding"/>
    <property type="evidence" value="ECO:0007669"/>
    <property type="project" value="InterPro"/>
</dbReference>
<evidence type="ECO:0000256" key="4">
    <source>
        <dbReference type="ARBA" id="ARBA00016463"/>
    </source>
</evidence>
<evidence type="ECO:0000313" key="11">
    <source>
        <dbReference type="EMBL" id="SKA65558.1"/>
    </source>
</evidence>
<dbReference type="PRINTS" id="PR01386">
    <property type="entry name" value="CCMCBIOGNSIS"/>
</dbReference>
<keyword evidence="6" id="KW-0201">Cytochrome c-type biogenesis</keyword>
<keyword evidence="8 9" id="KW-0472">Membrane</keyword>
<feature type="domain" description="Cytochrome c assembly protein" evidence="10">
    <location>
        <begin position="14"/>
        <end position="169"/>
    </location>
</feature>
<feature type="transmembrane region" description="Helical" evidence="9">
    <location>
        <begin position="42"/>
        <end position="69"/>
    </location>
</feature>
<feature type="transmembrane region" description="Helical" evidence="9">
    <location>
        <begin position="7"/>
        <end position="30"/>
    </location>
</feature>
<evidence type="ECO:0000256" key="3">
    <source>
        <dbReference type="ARBA" id="ARBA00005840"/>
    </source>
</evidence>
<comment type="subcellular location">
    <subcellularLocation>
        <location evidence="2">Membrane</location>
        <topology evidence="2">Multi-pass membrane protein</topology>
    </subcellularLocation>
</comment>
<dbReference type="InterPro" id="IPR045062">
    <property type="entry name" value="Cyt_c_biogenesis_CcsA/CcmC"/>
</dbReference>
<dbReference type="Pfam" id="PF01578">
    <property type="entry name" value="Cytochrom_C_asm"/>
    <property type="match status" value="1"/>
</dbReference>
<evidence type="ECO:0000256" key="5">
    <source>
        <dbReference type="ARBA" id="ARBA00022692"/>
    </source>
</evidence>
<feature type="transmembrane region" description="Helical" evidence="9">
    <location>
        <begin position="113"/>
        <end position="131"/>
    </location>
</feature>
<evidence type="ECO:0000256" key="9">
    <source>
        <dbReference type="SAM" id="Phobius"/>
    </source>
</evidence>
<evidence type="ECO:0000259" key="10">
    <source>
        <dbReference type="Pfam" id="PF01578"/>
    </source>
</evidence>
<dbReference type="GO" id="GO:0005886">
    <property type="term" value="C:plasma membrane"/>
    <property type="evidence" value="ECO:0007669"/>
    <property type="project" value="TreeGrafter"/>
</dbReference>
<organism evidence="11 12">
    <name type="scientific">Desulfobaculum bizertense DSM 18034</name>
    <dbReference type="NCBI Taxonomy" id="1121442"/>
    <lineage>
        <taxon>Bacteria</taxon>
        <taxon>Pseudomonadati</taxon>
        <taxon>Thermodesulfobacteriota</taxon>
        <taxon>Desulfovibrionia</taxon>
        <taxon>Desulfovibrionales</taxon>
        <taxon>Desulfovibrionaceae</taxon>
        <taxon>Desulfobaculum</taxon>
    </lineage>
</organism>
<feature type="transmembrane region" description="Helical" evidence="9">
    <location>
        <begin position="81"/>
        <end position="101"/>
    </location>
</feature>
<feature type="transmembrane region" description="Helical" evidence="9">
    <location>
        <begin position="186"/>
        <end position="206"/>
    </location>
</feature>
<comment type="similarity">
    <text evidence="3">Belongs to the CcmC/CycZ/HelC family.</text>
</comment>
<evidence type="ECO:0000313" key="12">
    <source>
        <dbReference type="Proteomes" id="UP000189733"/>
    </source>
</evidence>
<name>A0A1T4VL13_9BACT</name>
<keyword evidence="5 9" id="KW-0812">Transmembrane</keyword>
<dbReference type="InterPro" id="IPR002541">
    <property type="entry name" value="Cyt_c_assembly"/>
</dbReference>
<evidence type="ECO:0000256" key="7">
    <source>
        <dbReference type="ARBA" id="ARBA00022989"/>
    </source>
</evidence>
<dbReference type="PANTHER" id="PTHR30071">
    <property type="entry name" value="HEME EXPORTER PROTEIN C"/>
    <property type="match status" value="1"/>
</dbReference>
<evidence type="ECO:0000256" key="2">
    <source>
        <dbReference type="ARBA" id="ARBA00004141"/>
    </source>
</evidence>
<comment type="function">
    <text evidence="1">Required for the export of heme to the periplasm for the biogenesis of c-type cytochromes.</text>
</comment>
<evidence type="ECO:0000256" key="1">
    <source>
        <dbReference type="ARBA" id="ARBA00002442"/>
    </source>
</evidence>
<keyword evidence="12" id="KW-1185">Reference proteome</keyword>
<evidence type="ECO:0000256" key="6">
    <source>
        <dbReference type="ARBA" id="ARBA00022748"/>
    </source>
</evidence>
<reference evidence="11 12" key="1">
    <citation type="submission" date="2017-02" db="EMBL/GenBank/DDBJ databases">
        <authorList>
            <person name="Peterson S.W."/>
        </authorList>
    </citation>
    <scope>NUCLEOTIDE SEQUENCE [LARGE SCALE GENOMIC DNA]</scope>
    <source>
        <strain evidence="11 12">DSM 18034</strain>
    </source>
</reference>
<keyword evidence="7 9" id="KW-1133">Transmembrane helix</keyword>
<proteinExistence type="inferred from homology"/>
<dbReference type="Proteomes" id="UP000189733">
    <property type="component" value="Unassembled WGS sequence"/>
</dbReference>
<dbReference type="InterPro" id="IPR003557">
    <property type="entry name" value="Cyt_c_biogenesis_CcmC"/>
</dbReference>
<dbReference type="GO" id="GO:0017004">
    <property type="term" value="P:cytochrome complex assembly"/>
    <property type="evidence" value="ECO:0007669"/>
    <property type="project" value="UniProtKB-KW"/>
</dbReference>
<dbReference type="EMBL" id="FUYA01000001">
    <property type="protein sequence ID" value="SKA65558.1"/>
    <property type="molecule type" value="Genomic_DNA"/>
</dbReference>
<protein>
    <recommendedName>
        <fullName evidence="4">Heme exporter protein C</fullName>
    </recommendedName>
</protein>
<accession>A0A1T4VL13</accession>
<dbReference type="RefSeq" id="WP_284690174.1">
    <property type="nucleotide sequence ID" value="NZ_FUYA01000001.1"/>
</dbReference>
<dbReference type="GO" id="GO:0015232">
    <property type="term" value="F:heme transmembrane transporter activity"/>
    <property type="evidence" value="ECO:0007669"/>
    <property type="project" value="InterPro"/>
</dbReference>